<dbReference type="SUPFAM" id="SSF53474">
    <property type="entry name" value="alpha/beta-Hydrolases"/>
    <property type="match status" value="1"/>
</dbReference>
<evidence type="ECO:0000259" key="2">
    <source>
        <dbReference type="Pfam" id="PF00561"/>
    </source>
</evidence>
<dbReference type="Proteomes" id="UP000595197">
    <property type="component" value="Chromosome"/>
</dbReference>
<reference evidence="3" key="1">
    <citation type="submission" date="2021-02" db="EMBL/GenBank/DDBJ databases">
        <title>Skermanella TT6 skin isolate.</title>
        <authorList>
            <person name="Lee K."/>
            <person name="Ganzorig M."/>
        </authorList>
    </citation>
    <scope>NUCLEOTIDE SEQUENCE</scope>
    <source>
        <strain evidence="3">TT6</strain>
    </source>
</reference>
<dbReference type="Pfam" id="PF00561">
    <property type="entry name" value="Abhydrolase_1"/>
    <property type="match status" value="1"/>
</dbReference>
<dbReference type="InterPro" id="IPR000073">
    <property type="entry name" value="AB_hydrolase_1"/>
</dbReference>
<keyword evidence="1" id="KW-0472">Membrane</keyword>
<protein>
    <submittedName>
        <fullName evidence="3">Alpha/beta fold hydrolase</fullName>
    </submittedName>
</protein>
<name>A0ABX7BA60_9PROT</name>
<dbReference type="GO" id="GO:0016787">
    <property type="term" value="F:hydrolase activity"/>
    <property type="evidence" value="ECO:0007669"/>
    <property type="project" value="UniProtKB-KW"/>
</dbReference>
<keyword evidence="1" id="KW-0812">Transmembrane</keyword>
<evidence type="ECO:0000313" key="4">
    <source>
        <dbReference type="Proteomes" id="UP000595197"/>
    </source>
</evidence>
<dbReference type="Gene3D" id="3.40.50.1820">
    <property type="entry name" value="alpha/beta hydrolase"/>
    <property type="match status" value="1"/>
</dbReference>
<dbReference type="PANTHER" id="PTHR43689">
    <property type="entry name" value="HYDROLASE"/>
    <property type="match status" value="1"/>
</dbReference>
<gene>
    <name evidence="3" type="ORF">IGS68_08795</name>
</gene>
<proteinExistence type="predicted"/>
<accession>A0ABX7BA60</accession>
<dbReference type="RefSeq" id="WP_201079031.1">
    <property type="nucleotide sequence ID" value="NZ_CP067420.1"/>
</dbReference>
<evidence type="ECO:0000313" key="3">
    <source>
        <dbReference type="EMBL" id="QQP91284.1"/>
    </source>
</evidence>
<feature type="transmembrane region" description="Helical" evidence="1">
    <location>
        <begin position="6"/>
        <end position="29"/>
    </location>
</feature>
<feature type="domain" description="AB hydrolase-1" evidence="2">
    <location>
        <begin position="68"/>
        <end position="177"/>
    </location>
</feature>
<evidence type="ECO:0000256" key="1">
    <source>
        <dbReference type="SAM" id="Phobius"/>
    </source>
</evidence>
<dbReference type="PRINTS" id="PR00111">
    <property type="entry name" value="ABHYDROLASE"/>
</dbReference>
<sequence length="313" mass="34375">MSLPGTGSFGWTAAGILLAALAGVGLWLWTPDKSRAELEARYLDAPADLMEVAGLRLHVRDRGPRDAPAIILLHGFGSSLHTWEPWARDLSADYRVIRFDLPGSGLSEPDPTGDYTIGRSMEILQALMDRIGIGRASLVGNSLGGRIAWNFASRSPERVEKLVLISPDGFASPGEEYGRRVEIPLPLKLMRYALPRILLSMNLAPAYGDPGRMTDAYLDRYHDLIRAPGVRDAMIARMEQAIREDPVPLLRLVRAPTLLLWGEKDALIPLTNAEDYLRVLPRATLVRLPGIGHVPQEEAPAASLEPVKAFLAR</sequence>
<keyword evidence="3" id="KW-0378">Hydrolase</keyword>
<keyword evidence="4" id="KW-1185">Reference proteome</keyword>
<organism evidence="3 4">
    <name type="scientific">Skermanella cutis</name>
    <dbReference type="NCBI Taxonomy" id="2775420"/>
    <lineage>
        <taxon>Bacteria</taxon>
        <taxon>Pseudomonadati</taxon>
        <taxon>Pseudomonadota</taxon>
        <taxon>Alphaproteobacteria</taxon>
        <taxon>Rhodospirillales</taxon>
        <taxon>Azospirillaceae</taxon>
        <taxon>Skermanella</taxon>
    </lineage>
</organism>
<dbReference type="PANTHER" id="PTHR43689:SF8">
    <property type="entry name" value="ALPHA_BETA-HYDROLASES SUPERFAMILY PROTEIN"/>
    <property type="match status" value="1"/>
</dbReference>
<dbReference type="InterPro" id="IPR029058">
    <property type="entry name" value="AB_hydrolase_fold"/>
</dbReference>
<keyword evidence="1" id="KW-1133">Transmembrane helix</keyword>
<dbReference type="EMBL" id="CP067420">
    <property type="protein sequence ID" value="QQP91284.1"/>
    <property type="molecule type" value="Genomic_DNA"/>
</dbReference>